<keyword evidence="2" id="KW-1185">Reference proteome</keyword>
<proteinExistence type="predicted"/>
<evidence type="ECO:0000313" key="1">
    <source>
        <dbReference type="EMBL" id="AYO14738.1"/>
    </source>
</evidence>
<reference evidence="1 2" key="1">
    <citation type="submission" date="2018-10" db="EMBL/GenBank/DDBJ databases">
        <title>Whole Genome of Vibrio owensii strain 170502, isolated from Acute Hepatopancreatic Necrosis Disease (AHPND) shrimp.</title>
        <authorList>
            <person name="Yan M."/>
            <person name="Wang X."/>
            <person name="Wang Y."/>
        </authorList>
    </citation>
    <scope>NUCLEOTIDE SEQUENCE [LARGE SCALE GENOMIC DNA]</scope>
    <source>
        <strain evidence="1 2">1700302</strain>
    </source>
</reference>
<protein>
    <submittedName>
        <fullName evidence="1">Uncharacterized protein</fullName>
    </submittedName>
</protein>
<evidence type="ECO:0000313" key="2">
    <source>
        <dbReference type="Proteomes" id="UP000272136"/>
    </source>
</evidence>
<accession>A0ABM6ZH51</accession>
<dbReference type="EMBL" id="CP033137">
    <property type="protein sequence ID" value="AYO14738.1"/>
    <property type="molecule type" value="Genomic_DNA"/>
</dbReference>
<gene>
    <name evidence="1" type="ORF">D0812_10100</name>
</gene>
<dbReference type="Proteomes" id="UP000272136">
    <property type="component" value="Chromosome 1"/>
</dbReference>
<sequence length="87" mass="10500">MRFESWKWKALNFPCVILESDEGASRESYFLHSSKPTFYPIPSKHLITFPSKKYHAFLIFRQSVKKKNIPYFNEFAMDYLYYNIITC</sequence>
<organism evidence="1 2">
    <name type="scientific">Vibrio owensii</name>
    <dbReference type="NCBI Taxonomy" id="696485"/>
    <lineage>
        <taxon>Bacteria</taxon>
        <taxon>Pseudomonadati</taxon>
        <taxon>Pseudomonadota</taxon>
        <taxon>Gammaproteobacteria</taxon>
        <taxon>Vibrionales</taxon>
        <taxon>Vibrionaceae</taxon>
        <taxon>Vibrio</taxon>
    </lineage>
</organism>
<name>A0ABM6ZH51_9VIBR</name>